<evidence type="ECO:0000313" key="10">
    <source>
        <dbReference type="Proteomes" id="UP000243217"/>
    </source>
</evidence>
<evidence type="ECO:0000313" key="9">
    <source>
        <dbReference type="EMBL" id="OQR97376.1"/>
    </source>
</evidence>
<feature type="domain" description="DNA primase large subunit C-terminal" evidence="8">
    <location>
        <begin position="217"/>
        <end position="392"/>
    </location>
</feature>
<organism evidence="9 10">
    <name type="scientific">Thraustotheca clavata</name>
    <dbReference type="NCBI Taxonomy" id="74557"/>
    <lineage>
        <taxon>Eukaryota</taxon>
        <taxon>Sar</taxon>
        <taxon>Stramenopiles</taxon>
        <taxon>Oomycota</taxon>
        <taxon>Saprolegniomycetes</taxon>
        <taxon>Saprolegniales</taxon>
        <taxon>Achlyaceae</taxon>
        <taxon>Thraustotheca</taxon>
    </lineage>
</organism>
<evidence type="ECO:0000256" key="6">
    <source>
        <dbReference type="ARBA" id="ARBA00023004"/>
    </source>
</evidence>
<name>A0A1V9ZHB6_9STRA</name>
<comment type="cofactor">
    <cofactor evidence="1">
        <name>[4Fe-4S] cluster</name>
        <dbReference type="ChEBI" id="CHEBI:49883"/>
    </cofactor>
</comment>
<proteinExistence type="predicted"/>
<dbReference type="OrthoDB" id="421393at2759"/>
<sequence length="404" mass="47227">MSDLMYAAAPSEMITLDKLEALTMARLDLLLHVNEYNSDQLEEMDSIYGFYGLRLIIAAIERWETMNSGIAEWWIDQEIIVFQHRLYTRIFTSTETLTTRLLFVKSLLMDFGVEYELKNDVYLVPFQHVPMLVRQREVVLYHGMCHIPPLSSAMITLLMFHYRRQLERQFQTQISAVEFLELSRFNSLQKQVLVMYKESFSQLNNQQPLKRRTTAKELDEVQMPLCMKSLYDHLKRDKHLKYDGRNQLRLFLKGLGFTFDENYAFWKTTFCAITPAIVFEKKYAYNIRHNYGLVGSRKDYAPMNCSAIQNRSAPRPGQYHGCPYKHWEHQQLIVQLQKHVGVDLATAIANTAKESLYGVACGMHLEAVMKGSQTKKMCLVNKVTISHPNFWFDYANQVHNDEAI</sequence>
<dbReference type="GO" id="GO:0006269">
    <property type="term" value="P:DNA replication, synthesis of primer"/>
    <property type="evidence" value="ECO:0007669"/>
    <property type="project" value="UniProtKB-KW"/>
</dbReference>
<dbReference type="PANTHER" id="PTHR10537">
    <property type="entry name" value="DNA PRIMASE LARGE SUBUNIT"/>
    <property type="match status" value="1"/>
</dbReference>
<dbReference type="GO" id="GO:0051539">
    <property type="term" value="F:4 iron, 4 sulfur cluster binding"/>
    <property type="evidence" value="ECO:0007669"/>
    <property type="project" value="UniProtKB-KW"/>
</dbReference>
<keyword evidence="5" id="KW-0479">Metal-binding</keyword>
<reference evidence="9 10" key="1">
    <citation type="journal article" date="2014" name="Genome Biol. Evol.">
        <title>The secreted proteins of Achlya hypogyna and Thraustotheca clavata identify the ancestral oomycete secretome and reveal gene acquisitions by horizontal gene transfer.</title>
        <authorList>
            <person name="Misner I."/>
            <person name="Blouin N."/>
            <person name="Leonard G."/>
            <person name="Richards T.A."/>
            <person name="Lane C.E."/>
        </authorList>
    </citation>
    <scope>NUCLEOTIDE SEQUENCE [LARGE SCALE GENOMIC DNA]</scope>
    <source>
        <strain evidence="9 10">ATCC 34112</strain>
    </source>
</reference>
<dbReference type="InterPro" id="IPR007238">
    <property type="entry name" value="DNA_primase_lsu_euk/arc"/>
</dbReference>
<comment type="caution">
    <text evidence="9">The sequence shown here is derived from an EMBL/GenBank/DDBJ whole genome shotgun (WGS) entry which is preliminary data.</text>
</comment>
<keyword evidence="10" id="KW-1185">Reference proteome</keyword>
<keyword evidence="2" id="KW-0004">4Fe-4S</keyword>
<dbReference type="GO" id="GO:0046872">
    <property type="term" value="F:metal ion binding"/>
    <property type="evidence" value="ECO:0007669"/>
    <property type="project" value="UniProtKB-KW"/>
</dbReference>
<dbReference type="GO" id="GO:0005658">
    <property type="term" value="C:alpha DNA polymerase:primase complex"/>
    <property type="evidence" value="ECO:0007669"/>
    <property type="project" value="TreeGrafter"/>
</dbReference>
<gene>
    <name evidence="9" type="ORF">THRCLA_07000</name>
</gene>
<evidence type="ECO:0000256" key="5">
    <source>
        <dbReference type="ARBA" id="ARBA00022723"/>
    </source>
</evidence>
<evidence type="ECO:0000256" key="1">
    <source>
        <dbReference type="ARBA" id="ARBA00001966"/>
    </source>
</evidence>
<keyword evidence="3" id="KW-0639">Primosome</keyword>
<dbReference type="PANTHER" id="PTHR10537:SF3">
    <property type="entry name" value="DNA PRIMASE LARGE SUBUNIT"/>
    <property type="match status" value="1"/>
</dbReference>
<keyword evidence="4" id="KW-0235">DNA replication</keyword>
<evidence type="ECO:0000256" key="4">
    <source>
        <dbReference type="ARBA" id="ARBA00022705"/>
    </source>
</evidence>
<dbReference type="Proteomes" id="UP000243217">
    <property type="component" value="Unassembled WGS sequence"/>
</dbReference>
<dbReference type="InterPro" id="IPR058560">
    <property type="entry name" value="DNA_primase_C"/>
</dbReference>
<dbReference type="STRING" id="74557.A0A1V9ZHB6"/>
<evidence type="ECO:0000256" key="2">
    <source>
        <dbReference type="ARBA" id="ARBA00022485"/>
    </source>
</evidence>
<evidence type="ECO:0000256" key="3">
    <source>
        <dbReference type="ARBA" id="ARBA00022515"/>
    </source>
</evidence>
<dbReference type="AlphaFoldDB" id="A0A1V9ZHB6"/>
<evidence type="ECO:0000259" key="8">
    <source>
        <dbReference type="Pfam" id="PF04104"/>
    </source>
</evidence>
<keyword evidence="6" id="KW-0408">Iron</keyword>
<dbReference type="Gene3D" id="1.20.930.80">
    <property type="match status" value="1"/>
</dbReference>
<dbReference type="EMBL" id="JNBS01001916">
    <property type="protein sequence ID" value="OQR97376.1"/>
    <property type="molecule type" value="Genomic_DNA"/>
</dbReference>
<dbReference type="GO" id="GO:0006270">
    <property type="term" value="P:DNA replication initiation"/>
    <property type="evidence" value="ECO:0007669"/>
    <property type="project" value="TreeGrafter"/>
</dbReference>
<keyword evidence="7" id="KW-0411">Iron-sulfur</keyword>
<accession>A0A1V9ZHB6</accession>
<dbReference type="Pfam" id="PF04104">
    <property type="entry name" value="DNA_primase_lrg"/>
    <property type="match status" value="1"/>
</dbReference>
<protein>
    <submittedName>
        <fullName evidence="9">DNA primase</fullName>
    </submittedName>
</protein>
<evidence type="ECO:0000256" key="7">
    <source>
        <dbReference type="ARBA" id="ARBA00023014"/>
    </source>
</evidence>